<evidence type="ECO:0000313" key="2">
    <source>
        <dbReference type="Proteomes" id="UP000192455"/>
    </source>
</evidence>
<proteinExistence type="predicted"/>
<name>A0A1R3WBF7_9RHOB</name>
<dbReference type="Proteomes" id="UP000192455">
    <property type="component" value="Unassembled WGS sequence"/>
</dbReference>
<keyword evidence="1" id="KW-0969">Cilium</keyword>
<dbReference type="RefSeq" id="WP_076646670.1">
    <property type="nucleotide sequence ID" value="NZ_FTPS01000001.1"/>
</dbReference>
<keyword evidence="1" id="KW-0966">Cell projection</keyword>
<dbReference type="EMBL" id="FTPS01000001">
    <property type="protein sequence ID" value="SIT75438.1"/>
    <property type="molecule type" value="Genomic_DNA"/>
</dbReference>
<dbReference type="AlphaFoldDB" id="A0A1R3WBF7"/>
<dbReference type="STRING" id="515897.SAMN05421849_0327"/>
<keyword evidence="2" id="KW-1185">Reference proteome</keyword>
<reference evidence="1 2" key="1">
    <citation type="submission" date="2017-01" db="EMBL/GenBank/DDBJ databases">
        <authorList>
            <person name="Mah S.A."/>
            <person name="Swanson W.J."/>
            <person name="Moy G.W."/>
            <person name="Vacquier V.D."/>
        </authorList>
    </citation>
    <scope>NUCLEOTIDE SEQUENCE [LARGE SCALE GENOMIC DNA]</scope>
    <source>
        <strain evidence="1 2">DSM 21219</strain>
    </source>
</reference>
<organism evidence="1 2">
    <name type="scientific">Pontibaca methylaminivorans</name>
    <dbReference type="NCBI Taxonomy" id="515897"/>
    <lineage>
        <taxon>Bacteria</taxon>
        <taxon>Pseudomonadati</taxon>
        <taxon>Pseudomonadota</taxon>
        <taxon>Alphaproteobacteria</taxon>
        <taxon>Rhodobacterales</taxon>
        <taxon>Roseobacteraceae</taxon>
        <taxon>Pontibaca</taxon>
    </lineage>
</organism>
<evidence type="ECO:0000313" key="1">
    <source>
        <dbReference type="EMBL" id="SIT75438.1"/>
    </source>
</evidence>
<dbReference type="OrthoDB" id="7870971at2"/>
<keyword evidence="1" id="KW-0282">Flagellum</keyword>
<protein>
    <submittedName>
        <fullName evidence="1">Flagellar assembly protein FliH</fullName>
    </submittedName>
</protein>
<gene>
    <name evidence="1" type="ORF">SAMN05421849_0327</name>
</gene>
<accession>A0A1R3WBF7</accession>
<sequence length="199" mass="21434">MPVSHLFEDFGNDDPAGSGLRILSEEALEDHRLAAFEQGYSAGWDDAMAARDQERARVSAALARTLEDLSFTYHEVRGQLLEAIEPVFRSLTAAVLPEVMMRGFGHHVVEKLGDLSRERMAGPVRITVATGEGQGLRELLAPDVALRVTVAEDPALDEGAAIIRIGEREHEIDAPGLIAALSESIGSFFEDVGKDAGNG</sequence>